<dbReference type="Proteomes" id="UP000003346">
    <property type="component" value="Unassembled WGS sequence"/>
</dbReference>
<proteinExistence type="predicted"/>
<gene>
    <name evidence="2" type="ORF">OENOO_65030</name>
</gene>
<dbReference type="HOGENOM" id="CLU_080089_1_0_9"/>
<protein>
    <submittedName>
        <fullName evidence="2">Integral membrane protein</fullName>
    </submittedName>
</protein>
<evidence type="ECO:0000256" key="1">
    <source>
        <dbReference type="SAM" id="Phobius"/>
    </source>
</evidence>
<feature type="transmembrane region" description="Helical" evidence="1">
    <location>
        <begin position="175"/>
        <end position="197"/>
    </location>
</feature>
<sequence length="236" mass="26737">MNLINFFQQTIEYFLIMLGIAILIPAFFAWLISYLINRAGSEIISRFGTGFYLFISSIGVIVHELSHLLLALFFGHHIENFHLLQVPKNGQVGFVTHSSNPKNLWQAFGNLLIGFAPMIGNSLAIYYLTLWLQPEIFSFRVTFNWSLLVWFLISFSLALGIGLSHEDFQNSLQGLWPALLILLILAFLFEIINKISINQLLSFSEKETTLFGLALIIALIELIIAKIISAIRTCLL</sequence>
<keyword evidence="1" id="KW-0812">Transmembrane</keyword>
<dbReference type="AlphaFoldDB" id="A0NKW2"/>
<evidence type="ECO:0000313" key="2">
    <source>
        <dbReference type="EMBL" id="EAV38830.1"/>
    </source>
</evidence>
<feature type="transmembrane region" description="Helical" evidence="1">
    <location>
        <begin position="141"/>
        <end position="163"/>
    </location>
</feature>
<organism evidence="2 3">
    <name type="scientific">Oenococcus oeni ATCC BAA-1163</name>
    <dbReference type="NCBI Taxonomy" id="379360"/>
    <lineage>
        <taxon>Bacteria</taxon>
        <taxon>Bacillati</taxon>
        <taxon>Bacillota</taxon>
        <taxon>Bacilli</taxon>
        <taxon>Lactobacillales</taxon>
        <taxon>Lactobacillaceae</taxon>
        <taxon>Oenococcus</taxon>
    </lineage>
</organism>
<keyword evidence="1" id="KW-0472">Membrane</keyword>
<dbReference type="EMBL" id="AAUV01000060">
    <property type="protein sequence ID" value="EAV38830.1"/>
    <property type="molecule type" value="Genomic_DNA"/>
</dbReference>
<comment type="caution">
    <text evidence="2">The sequence shown here is derived from an EMBL/GenBank/DDBJ whole genome shotgun (WGS) entry which is preliminary data.</text>
</comment>
<keyword evidence="1" id="KW-1133">Transmembrane helix</keyword>
<feature type="transmembrane region" description="Helical" evidence="1">
    <location>
        <begin position="107"/>
        <end position="129"/>
    </location>
</feature>
<reference evidence="2 3" key="1">
    <citation type="submission" date="2006-11" db="EMBL/GenBank/DDBJ databases">
        <authorList>
            <consortium name="Laboratoire de Microbiologie (Universite Bourgogne)"/>
            <consortium name="GENOME Express"/>
            <consortium name="UMR Oenologie Ampelologie (Universite Bordeaux 2)"/>
            <person name="Guzzo J."/>
        </authorList>
    </citation>
    <scope>NUCLEOTIDE SEQUENCE [LARGE SCALE GENOMIC DNA]</scope>
    <source>
        <strain evidence="2 3">ATCC BAA-1163</strain>
    </source>
</reference>
<accession>A0NKW2</accession>
<feature type="transmembrane region" description="Helical" evidence="1">
    <location>
        <begin position="13"/>
        <end position="37"/>
    </location>
</feature>
<name>A0NKW2_OENOE</name>
<feature type="transmembrane region" description="Helical" evidence="1">
    <location>
        <begin position="209"/>
        <end position="231"/>
    </location>
</feature>
<evidence type="ECO:0000313" key="3">
    <source>
        <dbReference type="Proteomes" id="UP000003346"/>
    </source>
</evidence>
<feature type="transmembrane region" description="Helical" evidence="1">
    <location>
        <begin position="49"/>
        <end position="74"/>
    </location>
</feature>